<comment type="caution">
    <text evidence="2">The sequence shown here is derived from an EMBL/GenBank/DDBJ whole genome shotgun (WGS) entry which is preliminary data.</text>
</comment>
<name>A0A1W0CI66_9NEIS</name>
<evidence type="ECO:0000259" key="1">
    <source>
        <dbReference type="PROSITE" id="PS51186"/>
    </source>
</evidence>
<dbReference type="InterPro" id="IPR000182">
    <property type="entry name" value="GNAT_dom"/>
</dbReference>
<dbReference type="Gene3D" id="3.40.630.30">
    <property type="match status" value="1"/>
</dbReference>
<dbReference type="SUPFAM" id="SSF55729">
    <property type="entry name" value="Acyl-CoA N-acyltransferases (Nat)"/>
    <property type="match status" value="1"/>
</dbReference>
<organism evidence="2 3">
    <name type="scientific">Chromobacterium haemolyticum</name>
    <dbReference type="NCBI Taxonomy" id="394935"/>
    <lineage>
        <taxon>Bacteria</taxon>
        <taxon>Pseudomonadati</taxon>
        <taxon>Pseudomonadota</taxon>
        <taxon>Betaproteobacteria</taxon>
        <taxon>Neisseriales</taxon>
        <taxon>Chromobacteriaceae</taxon>
        <taxon>Chromobacterium</taxon>
    </lineage>
</organism>
<dbReference type="EMBL" id="MUKV01000032">
    <property type="protein sequence ID" value="OQS34490.1"/>
    <property type="molecule type" value="Genomic_DNA"/>
</dbReference>
<keyword evidence="2" id="KW-0808">Transferase</keyword>
<dbReference type="PANTHER" id="PTHR43792">
    <property type="entry name" value="GNAT FAMILY, PUTATIVE (AFU_ORTHOLOGUE AFUA_3G00765)-RELATED-RELATED"/>
    <property type="match status" value="1"/>
</dbReference>
<proteinExistence type="predicted"/>
<protein>
    <submittedName>
        <fullName evidence="2">GNAT family N-acetyltransferase</fullName>
    </submittedName>
</protein>
<dbReference type="PANTHER" id="PTHR43792:SF1">
    <property type="entry name" value="N-ACETYLTRANSFERASE DOMAIN-CONTAINING PROTEIN"/>
    <property type="match status" value="1"/>
</dbReference>
<dbReference type="InterPro" id="IPR051531">
    <property type="entry name" value="N-acetyltransferase"/>
</dbReference>
<dbReference type="RefSeq" id="WP_081556506.1">
    <property type="nucleotide sequence ID" value="NZ_MUKV01000032.1"/>
</dbReference>
<dbReference type="Pfam" id="PF13302">
    <property type="entry name" value="Acetyltransf_3"/>
    <property type="match status" value="1"/>
</dbReference>
<sequence length="185" mass="20895">MDMETGRLLLRQWRDEDLAPFAAMGRDPEVMRYFPALLSEEESADSMERQRGLIAERGWGLWALEEKASGDFVGFVGLAVPRAELPCMPCVETGWRLRRASWGRGYATEAARRALAFGFEILGLDEIVSFTALPNLPSQGVMRRLGMRDSGRDFDHPALEAGHPLRRHCLYLLSEAEWRAAAREV</sequence>
<dbReference type="PROSITE" id="PS51186">
    <property type="entry name" value="GNAT"/>
    <property type="match status" value="1"/>
</dbReference>
<reference evidence="2 3" key="1">
    <citation type="submission" date="2017-02" db="EMBL/GenBank/DDBJ databases">
        <title>Chromobacterium haemolyticum H5244.</title>
        <authorList>
            <person name="Gulvik C.A."/>
        </authorList>
    </citation>
    <scope>NUCLEOTIDE SEQUENCE [LARGE SCALE GENOMIC DNA]</scope>
    <source>
        <strain evidence="2 3">H5244</strain>
    </source>
</reference>
<dbReference type="GO" id="GO:0016747">
    <property type="term" value="F:acyltransferase activity, transferring groups other than amino-acyl groups"/>
    <property type="evidence" value="ECO:0007669"/>
    <property type="project" value="InterPro"/>
</dbReference>
<dbReference type="Proteomes" id="UP000192721">
    <property type="component" value="Unassembled WGS sequence"/>
</dbReference>
<accession>A0A1W0CI66</accession>
<evidence type="ECO:0000313" key="2">
    <source>
        <dbReference type="EMBL" id="OQS34490.1"/>
    </source>
</evidence>
<dbReference type="InterPro" id="IPR016181">
    <property type="entry name" value="Acyl_CoA_acyltransferase"/>
</dbReference>
<gene>
    <name evidence="2" type="ORF">B0T45_18675</name>
</gene>
<feature type="domain" description="N-acetyltransferase" evidence="1">
    <location>
        <begin position="8"/>
        <end position="166"/>
    </location>
</feature>
<evidence type="ECO:0000313" key="3">
    <source>
        <dbReference type="Proteomes" id="UP000192721"/>
    </source>
</evidence>
<dbReference type="AlphaFoldDB" id="A0A1W0CI66"/>